<evidence type="ECO:0008006" key="4">
    <source>
        <dbReference type="Google" id="ProtNLM"/>
    </source>
</evidence>
<reference evidence="2" key="1">
    <citation type="submission" date="2022-10" db="EMBL/GenBank/DDBJ databases">
        <title>Culturing micro-colonial fungi from biological soil crusts in the Mojave desert and describing Neophaeococcomyces mojavensis, and introducing the new genera and species Taxawa tesnikishii.</title>
        <authorList>
            <person name="Kurbessoian T."/>
            <person name="Stajich J.E."/>
        </authorList>
    </citation>
    <scope>NUCLEOTIDE SEQUENCE</scope>
    <source>
        <strain evidence="2">TK_41</strain>
    </source>
</reference>
<evidence type="ECO:0000313" key="2">
    <source>
        <dbReference type="EMBL" id="KAJ9615582.1"/>
    </source>
</evidence>
<feature type="region of interest" description="Disordered" evidence="1">
    <location>
        <begin position="155"/>
        <end position="233"/>
    </location>
</feature>
<name>A0AA38XLA4_9EURO</name>
<feature type="compositionally biased region" description="Low complexity" evidence="1">
    <location>
        <begin position="172"/>
        <end position="191"/>
    </location>
</feature>
<gene>
    <name evidence="2" type="ORF">H2200_001657</name>
</gene>
<keyword evidence="3" id="KW-1185">Reference proteome</keyword>
<comment type="caution">
    <text evidence="2">The sequence shown here is derived from an EMBL/GenBank/DDBJ whole genome shotgun (WGS) entry which is preliminary data.</text>
</comment>
<sequence length="426" mass="48434">MIQASDNFTIVTHSFIHTGQLSKVRKLRKRRFSAADLPPKTVAWFASLPPAVQKKLFSKEECSLYSPERHTVILDAADETLHRRSWHPNHFAAFDSCTSEDDATIVDSEDFKDDESIDSAIDMGDYSIDGFRWLDDEGDLDLKLDDYHQAIKETNRRTTSVSEPTKRRSRRNPSLSSLSIRRGRSSTSSNRPVIEVPPTPALPISPPHTRTSSFSVKHLRSQPSASSIDPRATHYQDPAARLKLRLYLASPQKFDEAIEYGFPSVQGRGQRTPVRPMTSPQPRPEVNRTFFHDDTPELSDGEEPEEPDTPFDPRTPEDAFFQINRPSRKGSVDGFAKARPFSMRRTTETYARGLPSDREMTLHMTLTRPDLRSPEEVRPQSRHPKVNALPLEKAALPVDANPVSIWDSLPPEESKMKRFLRKLKLK</sequence>
<feature type="compositionally biased region" description="Basic and acidic residues" evidence="1">
    <location>
        <begin position="369"/>
        <end position="379"/>
    </location>
</feature>
<feature type="compositionally biased region" description="Pro residues" evidence="1">
    <location>
        <begin position="195"/>
        <end position="206"/>
    </location>
</feature>
<dbReference type="EMBL" id="JAPDRK010000002">
    <property type="protein sequence ID" value="KAJ9615582.1"/>
    <property type="molecule type" value="Genomic_DNA"/>
</dbReference>
<organism evidence="2 3">
    <name type="scientific">Cladophialophora chaetospira</name>
    <dbReference type="NCBI Taxonomy" id="386627"/>
    <lineage>
        <taxon>Eukaryota</taxon>
        <taxon>Fungi</taxon>
        <taxon>Dikarya</taxon>
        <taxon>Ascomycota</taxon>
        <taxon>Pezizomycotina</taxon>
        <taxon>Eurotiomycetes</taxon>
        <taxon>Chaetothyriomycetidae</taxon>
        <taxon>Chaetothyriales</taxon>
        <taxon>Herpotrichiellaceae</taxon>
        <taxon>Cladophialophora</taxon>
    </lineage>
</organism>
<proteinExistence type="predicted"/>
<evidence type="ECO:0000256" key="1">
    <source>
        <dbReference type="SAM" id="MobiDB-lite"/>
    </source>
</evidence>
<feature type="region of interest" description="Disordered" evidence="1">
    <location>
        <begin position="264"/>
        <end position="334"/>
    </location>
</feature>
<evidence type="ECO:0000313" key="3">
    <source>
        <dbReference type="Proteomes" id="UP001172673"/>
    </source>
</evidence>
<dbReference type="Proteomes" id="UP001172673">
    <property type="component" value="Unassembled WGS sequence"/>
</dbReference>
<accession>A0AA38XLA4</accession>
<feature type="compositionally biased region" description="Acidic residues" evidence="1">
    <location>
        <begin position="296"/>
        <end position="309"/>
    </location>
</feature>
<feature type="compositionally biased region" description="Polar residues" evidence="1">
    <location>
        <begin position="208"/>
        <end position="227"/>
    </location>
</feature>
<dbReference type="AlphaFoldDB" id="A0AA38XLA4"/>
<feature type="region of interest" description="Disordered" evidence="1">
    <location>
        <begin position="367"/>
        <end position="389"/>
    </location>
</feature>
<protein>
    <recommendedName>
        <fullName evidence="4">Mucin</fullName>
    </recommendedName>
</protein>